<feature type="non-terminal residue" evidence="3">
    <location>
        <position position="1"/>
    </location>
</feature>
<dbReference type="RefSeq" id="WP_379899138.1">
    <property type="nucleotide sequence ID" value="NZ_JBHUOV010000016.1"/>
</dbReference>
<proteinExistence type="predicted"/>
<dbReference type="InterPro" id="IPR045474">
    <property type="entry name" value="GEVED"/>
</dbReference>
<reference evidence="4" key="1">
    <citation type="journal article" date="2019" name="Int. J. Syst. Evol. Microbiol.">
        <title>The Global Catalogue of Microorganisms (GCM) 10K type strain sequencing project: providing services to taxonomists for standard genome sequencing and annotation.</title>
        <authorList>
            <consortium name="The Broad Institute Genomics Platform"/>
            <consortium name="The Broad Institute Genome Sequencing Center for Infectious Disease"/>
            <person name="Wu L."/>
            <person name="Ma J."/>
        </authorList>
    </citation>
    <scope>NUCLEOTIDE SEQUENCE [LARGE SCALE GENOMIC DNA]</scope>
    <source>
        <strain evidence="4">KCTC 32141</strain>
    </source>
</reference>
<feature type="region of interest" description="Disordered" evidence="1">
    <location>
        <begin position="207"/>
        <end position="227"/>
    </location>
</feature>
<organism evidence="3 4">
    <name type="scientific">Lacinutrix iliipiscaria</name>
    <dbReference type="NCBI Taxonomy" id="1230532"/>
    <lineage>
        <taxon>Bacteria</taxon>
        <taxon>Pseudomonadati</taxon>
        <taxon>Bacteroidota</taxon>
        <taxon>Flavobacteriia</taxon>
        <taxon>Flavobacteriales</taxon>
        <taxon>Flavobacteriaceae</taxon>
        <taxon>Lacinutrix</taxon>
    </lineage>
</organism>
<accession>A0ABW5WPU4</accession>
<comment type="caution">
    <text evidence="3">The sequence shown here is derived from an EMBL/GenBank/DDBJ whole genome shotgun (WGS) entry which is preliminary data.</text>
</comment>
<sequence length="451" mass="49237">VRSICGAFPASNYSDSILFTTLISYCNSVGDLDWETGIVDVSFNTLNNTDGSPKDNPYEDFTNLSTDIQKGTSYDLSIKVDTDGPYNCYANAWIDWNRDGDFNDTQESFNFPVFNDTDGSSPFVSISIPVPNEASTGASRMRIAVKYNTYPTSCETNYDGEVEDYTVNIVPSIIPLTEGPGGVTADLALWLKGTDGLGYSNGQSVSTWSDQGRGADATVNTPGQEPTYKDNVNDNVNFNPVVDFDNTYSTSTLDGDFSYDDTSTQFLEGTSGYYSQDIFTVVIPDADADYNFGKMDILCGDEDIATNNVDETGVGLGNYSNRFNNDVFTYTHGTTVAGNGYGVAQTSTSATYDNAGIINVRNNLAATQQELYYNAINKENTQNDVPDFANVNDSRFWIGRSEGYEASADARIAEVITYSSRKTDTDLTVERNRIMSYLAIKYGITLGVNGT</sequence>
<name>A0ABW5WPU4_9FLAO</name>
<keyword evidence="4" id="KW-1185">Reference proteome</keyword>
<dbReference type="Pfam" id="PF20009">
    <property type="entry name" value="GEVED"/>
    <property type="match status" value="1"/>
</dbReference>
<evidence type="ECO:0000259" key="2">
    <source>
        <dbReference type="Pfam" id="PF20009"/>
    </source>
</evidence>
<feature type="non-terminal residue" evidence="3">
    <location>
        <position position="451"/>
    </location>
</feature>
<dbReference type="Proteomes" id="UP001597533">
    <property type="component" value="Unassembled WGS sequence"/>
</dbReference>
<protein>
    <submittedName>
        <fullName evidence="3">GEVED domain-containing protein</fullName>
    </submittedName>
</protein>
<evidence type="ECO:0000256" key="1">
    <source>
        <dbReference type="SAM" id="MobiDB-lite"/>
    </source>
</evidence>
<gene>
    <name evidence="3" type="ORF">ACFS5M_13930</name>
</gene>
<evidence type="ECO:0000313" key="4">
    <source>
        <dbReference type="Proteomes" id="UP001597533"/>
    </source>
</evidence>
<evidence type="ECO:0000313" key="3">
    <source>
        <dbReference type="EMBL" id="MFD2824777.1"/>
    </source>
</evidence>
<dbReference type="EMBL" id="JBHUOV010000016">
    <property type="protein sequence ID" value="MFD2824777.1"/>
    <property type="molecule type" value="Genomic_DNA"/>
</dbReference>
<feature type="domain" description="GEVED" evidence="2">
    <location>
        <begin position="89"/>
        <end position="168"/>
    </location>
</feature>